<gene>
    <name evidence="2" type="ORF">F0562_000663</name>
</gene>
<reference evidence="2 3" key="1">
    <citation type="submission" date="2019-09" db="EMBL/GenBank/DDBJ databases">
        <title>A chromosome-level genome assembly of the Chinese tupelo Nyssa sinensis.</title>
        <authorList>
            <person name="Yang X."/>
            <person name="Kang M."/>
            <person name="Yang Y."/>
            <person name="Xiong H."/>
            <person name="Wang M."/>
            <person name="Zhang Z."/>
            <person name="Wang Z."/>
            <person name="Wu H."/>
            <person name="Ma T."/>
            <person name="Liu J."/>
            <person name="Xi Z."/>
        </authorList>
    </citation>
    <scope>NUCLEOTIDE SEQUENCE [LARGE SCALE GENOMIC DNA]</scope>
    <source>
        <strain evidence="2">J267</strain>
        <tissue evidence="2">Leaf</tissue>
    </source>
</reference>
<dbReference type="GO" id="GO:0010427">
    <property type="term" value="F:abscisic acid binding"/>
    <property type="evidence" value="ECO:0007669"/>
    <property type="project" value="InterPro"/>
</dbReference>
<dbReference type="PANTHER" id="PTHR31213">
    <property type="entry name" value="OS08G0374000 PROTEIN-RELATED"/>
    <property type="match status" value="1"/>
</dbReference>
<proteinExistence type="inferred from homology"/>
<dbReference type="InterPro" id="IPR050279">
    <property type="entry name" value="Plant_def-hormone_signal"/>
</dbReference>
<evidence type="ECO:0000256" key="1">
    <source>
        <dbReference type="ARBA" id="ARBA00009744"/>
    </source>
</evidence>
<evidence type="ECO:0000313" key="2">
    <source>
        <dbReference type="EMBL" id="KAA8548979.1"/>
    </source>
</evidence>
<evidence type="ECO:0000313" key="3">
    <source>
        <dbReference type="Proteomes" id="UP000325577"/>
    </source>
</evidence>
<protein>
    <recommendedName>
        <fullName evidence="4">Bet v I/Major latex protein domain-containing protein</fullName>
    </recommendedName>
</protein>
<dbReference type="InterPro" id="IPR024949">
    <property type="entry name" value="Bet_v_I_allergen"/>
</dbReference>
<name>A0A5J5C164_9ASTE</name>
<dbReference type="GO" id="GO:0009738">
    <property type="term" value="P:abscisic acid-activated signaling pathway"/>
    <property type="evidence" value="ECO:0007669"/>
    <property type="project" value="InterPro"/>
</dbReference>
<dbReference type="GO" id="GO:0005634">
    <property type="term" value="C:nucleus"/>
    <property type="evidence" value="ECO:0007669"/>
    <property type="project" value="TreeGrafter"/>
</dbReference>
<organism evidence="2 3">
    <name type="scientific">Nyssa sinensis</name>
    <dbReference type="NCBI Taxonomy" id="561372"/>
    <lineage>
        <taxon>Eukaryota</taxon>
        <taxon>Viridiplantae</taxon>
        <taxon>Streptophyta</taxon>
        <taxon>Embryophyta</taxon>
        <taxon>Tracheophyta</taxon>
        <taxon>Spermatophyta</taxon>
        <taxon>Magnoliopsida</taxon>
        <taxon>eudicotyledons</taxon>
        <taxon>Gunneridae</taxon>
        <taxon>Pentapetalae</taxon>
        <taxon>asterids</taxon>
        <taxon>Cornales</taxon>
        <taxon>Nyssaceae</taxon>
        <taxon>Nyssa</taxon>
    </lineage>
</organism>
<dbReference type="GO" id="GO:0005737">
    <property type="term" value="C:cytoplasm"/>
    <property type="evidence" value="ECO:0007669"/>
    <property type="project" value="TreeGrafter"/>
</dbReference>
<comment type="similarity">
    <text evidence="1">Belongs to the BetVI family.</text>
</comment>
<dbReference type="AlphaFoldDB" id="A0A5J5C164"/>
<dbReference type="Gene3D" id="3.30.530.20">
    <property type="match status" value="1"/>
</dbReference>
<dbReference type="GO" id="GO:0004864">
    <property type="term" value="F:protein phosphatase inhibitor activity"/>
    <property type="evidence" value="ECO:0007669"/>
    <property type="project" value="InterPro"/>
</dbReference>
<dbReference type="PRINTS" id="PR00634">
    <property type="entry name" value="BETALLERGEN"/>
</dbReference>
<accession>A0A5J5C164</accession>
<dbReference type="FunFam" id="3.30.530.20:FF:000007">
    <property type="entry name" value="Major pollen allergen Bet v 1-A"/>
    <property type="match status" value="1"/>
</dbReference>
<dbReference type="PANTHER" id="PTHR31213:SF192">
    <property type="entry name" value="MAJOR ALLERGEN PRU AR 1-LIKE"/>
    <property type="match status" value="1"/>
</dbReference>
<evidence type="ECO:0008006" key="4">
    <source>
        <dbReference type="Google" id="ProtNLM"/>
    </source>
</evidence>
<dbReference type="GO" id="GO:0038023">
    <property type="term" value="F:signaling receptor activity"/>
    <property type="evidence" value="ECO:0007669"/>
    <property type="project" value="InterPro"/>
</dbReference>
<sequence>METLEASNKLTSLMVMYWEDKLKSIAYEVKFEASDNGGSICKMTSEYHAAGDVELKEEEIKGGKDRAMATSKVVEAYLLENPDVYA</sequence>
<dbReference type="InterPro" id="IPR023393">
    <property type="entry name" value="START-like_dom_sf"/>
</dbReference>
<keyword evidence="3" id="KW-1185">Reference proteome</keyword>
<dbReference type="OrthoDB" id="1880172at2759"/>
<dbReference type="Proteomes" id="UP000325577">
    <property type="component" value="Linkage Group LG0"/>
</dbReference>
<dbReference type="SUPFAM" id="SSF55961">
    <property type="entry name" value="Bet v1-like"/>
    <property type="match status" value="1"/>
</dbReference>
<dbReference type="EMBL" id="CM018031">
    <property type="protein sequence ID" value="KAA8548979.1"/>
    <property type="molecule type" value="Genomic_DNA"/>
</dbReference>